<proteinExistence type="predicted"/>
<protein>
    <submittedName>
        <fullName evidence="1">Putative ORFan</fullName>
    </submittedName>
</protein>
<sequence>MNKELLNLFNNGDNNGTIVIHSIEDIQINCHDFVFQSQCEYGLVKNRFEKKSGRFEPIKLDYSAKLICAIISRMYASEYVFADLDIDEIIELVELAHEIYVKNIDQIVSNLVELFQQHINDDNWAVLLTSVFGNLSMKPLEKVLIDYFYYEILAKNTLVFPQVDIANEEIVKVLYDLYEKNNRKPIYKPYIKPKTGFPKFIEMIGIEKYNIDSQKNIKKIGMDNFKHILDIPELENCSDQCKYETYRKFYIYCLVINSVIEECREKLFGKLRDVHDHHKKPSDTGKLF</sequence>
<reference evidence="1" key="1">
    <citation type="submission" date="2017-06" db="EMBL/GenBank/DDBJ databases">
        <authorList>
            <person name="Assis F.L."/>
            <person name="Abrahao J.S."/>
            <person name="Silva L."/>
            <person name="Khalil J.B."/>
            <person name="Rodrigues R."/>
            <person name="Silva L.S."/>
            <person name="Boratto P."/>
            <person name="Andrade M."/>
            <person name="Kroon E.G."/>
            <person name="Ribeiro B."/>
            <person name="Bergier I."/>
            <person name="Seligmann H."/>
            <person name="Ghigo E."/>
            <person name="Colson P."/>
            <person name="Levasseur A."/>
            <person name="Raoult D."/>
            <person name="Scola B.L."/>
        </authorList>
    </citation>
    <scope>NUCLEOTIDE SEQUENCE</scope>
    <source>
        <strain evidence="1">Deep ocean</strain>
    </source>
</reference>
<evidence type="ECO:0000313" key="1">
    <source>
        <dbReference type="EMBL" id="QKU33557.1"/>
    </source>
</evidence>
<dbReference type="GeneID" id="80516851"/>
<reference evidence="1" key="2">
    <citation type="journal article" date="2018" name="Nat. Commun.">
        <title>Tailed giant Tupanvirus possesses the most complete translational apparatus of the known virosphere.</title>
        <authorList>
            <person name="Abrahao J."/>
            <person name="Silva L."/>
            <person name="Silva L.S."/>
            <person name="Khalil J.Y.B."/>
            <person name="Rodrigues R."/>
            <person name="Arantes T."/>
            <person name="Assis F."/>
            <person name="Boratto P."/>
            <person name="Andrade M."/>
            <person name="Kroon E.G."/>
            <person name="Ribeiro B."/>
            <person name="Bergier I."/>
            <person name="Seligmann H."/>
            <person name="Ghigo E."/>
            <person name="Colson P."/>
            <person name="Levasseur A."/>
            <person name="Kroemer G."/>
            <person name="Raoult D."/>
            <person name="La Scola B."/>
        </authorList>
    </citation>
    <scope>NUCLEOTIDE SEQUENCE [LARGE SCALE GENOMIC DNA]</scope>
    <source>
        <strain evidence="1">Deep ocean</strain>
    </source>
</reference>
<dbReference type="RefSeq" id="YP_010780160.1">
    <property type="nucleotide sequence ID" value="NC_075038.1"/>
</dbReference>
<organism evidence="1">
    <name type="scientific">Tupanvirus deep ocean</name>
    <dbReference type="NCBI Taxonomy" id="2126984"/>
    <lineage>
        <taxon>Viruses</taxon>
        <taxon>Varidnaviria</taxon>
        <taxon>Bamfordvirae</taxon>
        <taxon>Nucleocytoviricota</taxon>
        <taxon>Megaviricetes</taxon>
        <taxon>Imitervirales</taxon>
        <taxon>Mimiviridae</taxon>
        <taxon>Megamimivirinae</taxon>
        <taxon>Tupanvirus</taxon>
        <taxon>Tupanvirus altamarinense</taxon>
    </lineage>
</organism>
<dbReference type="KEGG" id="vg:80516851"/>
<accession>A0A6N1NJX8</accession>
<name>A0A6N1NJX8_9VIRU</name>
<dbReference type="EMBL" id="MF405918">
    <property type="protein sequence ID" value="QKU33557.1"/>
    <property type="molecule type" value="Genomic_DNA"/>
</dbReference>